<dbReference type="Proteomes" id="UP001205906">
    <property type="component" value="Unassembled WGS sequence"/>
</dbReference>
<evidence type="ECO:0000256" key="1">
    <source>
        <dbReference type="SAM" id="Phobius"/>
    </source>
</evidence>
<sequence length="1112" mass="117431">MTEQAPSHERVRFRREDIADLGKMPSAEGQNAPVVMPRRRNRIIRLAAFSFTTVVFLALILAAGLYLIGVSGVGREQMRARAEAAIEKITGRDMAATLGGAHISLDGARLLALEVNNVALRPEGSDTNIADAGTLRFGLLMGALVRGHLELGSVSVENARFVAAPLEGGKPRDWTKPFRNEAALLDPSKVPGVVSDALRRVFLALKTEAPGAVELSNVEIVLPGQVTRSIYIDTATLDASSQELVLAGEGTFQGRSWTASGTAKSDPSTSAVDALDIRITSTPPEGAITVGPTQVALQGNGQMLDLSASLDNAAFDLGKNGILPVRAVVKVSAKSDSDRLLLDDLDVQAGGLSIKGKGTIGPQAIADHGVYDLQLDASRITSLPEGSSDPMLEGKGSVTGEIDPVQRRASIDALSVETANGKVTGNASLQLADGKTPGVSLAIEVPNMPVAEAKALWPWTAGRGARNWVVEHVHGGTIEGSRLTYAVEPGRIGSGVPLGADELSGEFRILGTEFDTAGAIPSVHHADGYLTLRGMDIDIALASGQMTLPSGKLLNASGGQLTMRDVNQRPVVAKLNVNVEGEAIAAAELASLEPISALQRAGFVPDDFSGRVKGNVVSDIPFERGYPKDKIGWKVGLQLDGVTLNKPFDGQKLTDAKGTIDIDPEKALIKADAKLNDVPAKLDFIEPVRKEGVQRKRLIELDVNDKGLQKLAPGLSTLVDGPMTLKVDASDSVQKVSVDLDRATLALPWVGWSKGAGIGASAKFLLKREDEIMRLSDLEVDGKTFSINGSAVLSGGGLASAEFPHVQLNRGDDIALNIKRDGRIYEVDVTGSSFDARALLKLVTASGASTEKQSGRGSVLVKARLDSVTGFNNEALQAVYVTYRGSGALKMEGSTDRGASVTVDDDTKSGVRRLKLKSSDAGSVLRFLNIYPNMQSGSIDVALASEGDGPLQGRIAARNFTIVNEPRLGSVVSNRPQGSDRSLNDEVKNRIDSSRVQFDRGSAQITKGPGYLRVSDGILRGSTIGATFQGTVFDPRGNIDMTGTFMPAYGLNRVFGEIPLFGAILGNGKDQGLIGVTFKLVGDAKSPDVNINPLSVIAPGIFRRIFEYNEPG</sequence>
<keyword evidence="1" id="KW-1133">Transmembrane helix</keyword>
<evidence type="ECO:0000313" key="2">
    <source>
        <dbReference type="EMBL" id="MCO6052051.1"/>
    </source>
</evidence>
<keyword evidence="3" id="KW-1185">Reference proteome</keyword>
<dbReference type="RefSeq" id="WP_252822214.1">
    <property type="nucleotide sequence ID" value="NZ_JAMXQS010000010.1"/>
</dbReference>
<accession>A0ABT1CCY7</accession>
<protein>
    <submittedName>
        <fullName evidence="2">DUF3971 domain-containing protein</fullName>
    </submittedName>
</protein>
<proteinExistence type="predicted"/>
<comment type="caution">
    <text evidence="2">The sequence shown here is derived from an EMBL/GenBank/DDBJ whole genome shotgun (WGS) entry which is preliminary data.</text>
</comment>
<gene>
    <name evidence="2" type="ORF">NGM99_19890</name>
</gene>
<dbReference type="EMBL" id="JAMXQS010000010">
    <property type="protein sequence ID" value="MCO6052051.1"/>
    <property type="molecule type" value="Genomic_DNA"/>
</dbReference>
<keyword evidence="1" id="KW-0812">Transmembrane</keyword>
<name>A0ABT1CCY7_9HYPH</name>
<reference evidence="2 3" key="1">
    <citation type="submission" date="2022-06" db="EMBL/GenBank/DDBJ databases">
        <title>Mesorhizobium sp. strain RP14 Genome sequencing and assembly.</title>
        <authorList>
            <person name="Kim I."/>
        </authorList>
    </citation>
    <scope>NUCLEOTIDE SEQUENCE [LARGE SCALE GENOMIC DNA]</scope>
    <source>
        <strain evidence="3">RP14(2022)</strain>
    </source>
</reference>
<feature type="transmembrane region" description="Helical" evidence="1">
    <location>
        <begin position="46"/>
        <end position="69"/>
    </location>
</feature>
<keyword evidence="1" id="KW-0472">Membrane</keyword>
<evidence type="ECO:0000313" key="3">
    <source>
        <dbReference type="Proteomes" id="UP001205906"/>
    </source>
</evidence>
<organism evidence="2 3">
    <name type="scientific">Mesorhizobium liriopis</name>
    <dbReference type="NCBI Taxonomy" id="2953882"/>
    <lineage>
        <taxon>Bacteria</taxon>
        <taxon>Pseudomonadati</taxon>
        <taxon>Pseudomonadota</taxon>
        <taxon>Alphaproteobacteria</taxon>
        <taxon>Hyphomicrobiales</taxon>
        <taxon>Phyllobacteriaceae</taxon>
        <taxon>Mesorhizobium</taxon>
    </lineage>
</organism>